<gene>
    <name evidence="2" type="ORF">NFI80_19145</name>
</gene>
<protein>
    <recommendedName>
        <fullName evidence="4">Outer membrane protein beta-barrel domain-containing protein</fullName>
    </recommendedName>
</protein>
<dbReference type="Proteomes" id="UP001055420">
    <property type="component" value="Chromosome"/>
</dbReference>
<feature type="signal peptide" evidence="1">
    <location>
        <begin position="1"/>
        <end position="21"/>
    </location>
</feature>
<evidence type="ECO:0000256" key="1">
    <source>
        <dbReference type="SAM" id="SignalP"/>
    </source>
</evidence>
<sequence>MKKLAFLIMASSLLMASSLHAQNHIPLKYTNHTEFGGLFGRVKYDFQGNNGQSQVDNRLNLTLQTFNGVMLSKRLAAGVTVGIDWYKTALLNPISAGVRYDLTNQGDVKLFATADAGYGFAWFQDDSDGFGTTGGLMLNPGLGLRMGKPGGTAVTFTMSYKRQEAHITKVPQWNQLERWEDRVYNRLALRLGISF</sequence>
<accession>A0ABY4XHY5</accession>
<feature type="chain" id="PRO_5045189208" description="Outer membrane protein beta-barrel domain-containing protein" evidence="1">
    <location>
        <begin position="22"/>
        <end position="195"/>
    </location>
</feature>
<evidence type="ECO:0008006" key="4">
    <source>
        <dbReference type="Google" id="ProtNLM"/>
    </source>
</evidence>
<keyword evidence="3" id="KW-1185">Reference proteome</keyword>
<proteinExistence type="predicted"/>
<dbReference type="RefSeq" id="WP_235160958.1">
    <property type="nucleotide sequence ID" value="NZ_CP098805.1"/>
</dbReference>
<evidence type="ECO:0000313" key="2">
    <source>
        <dbReference type="EMBL" id="USJ29975.1"/>
    </source>
</evidence>
<reference evidence="2" key="1">
    <citation type="submission" date="2022-06" db="EMBL/GenBank/DDBJ databases">
        <title>Novel species in genus Dyadobacter.</title>
        <authorList>
            <person name="Ma C."/>
        </authorList>
    </citation>
    <scope>NUCLEOTIDE SEQUENCE</scope>
    <source>
        <strain evidence="2">CY22</strain>
    </source>
</reference>
<keyword evidence="1" id="KW-0732">Signal</keyword>
<dbReference type="EMBL" id="CP098805">
    <property type="protein sequence ID" value="USJ29975.1"/>
    <property type="molecule type" value="Genomic_DNA"/>
</dbReference>
<organism evidence="2 3">
    <name type="scientific">Dyadobacter chenhuakuii</name>
    <dbReference type="NCBI Taxonomy" id="2909339"/>
    <lineage>
        <taxon>Bacteria</taxon>
        <taxon>Pseudomonadati</taxon>
        <taxon>Bacteroidota</taxon>
        <taxon>Cytophagia</taxon>
        <taxon>Cytophagales</taxon>
        <taxon>Spirosomataceae</taxon>
        <taxon>Dyadobacter</taxon>
    </lineage>
</organism>
<evidence type="ECO:0000313" key="3">
    <source>
        <dbReference type="Proteomes" id="UP001055420"/>
    </source>
</evidence>
<name>A0ABY4XHY5_9BACT</name>